<dbReference type="PANTHER" id="PTHR30011">
    <property type="entry name" value="ALKANESULFONATE MONOOXYGENASE-RELATED"/>
    <property type="match status" value="1"/>
</dbReference>
<dbReference type="EMBL" id="JAGMVJ010000005">
    <property type="protein sequence ID" value="KAH7090734.1"/>
    <property type="molecule type" value="Genomic_DNA"/>
</dbReference>
<evidence type="ECO:0000313" key="4">
    <source>
        <dbReference type="EMBL" id="KAH7090734.1"/>
    </source>
</evidence>
<evidence type="ECO:0000256" key="2">
    <source>
        <dbReference type="SAM" id="MobiDB-lite"/>
    </source>
</evidence>
<dbReference type="PIRSF" id="PIRSF000337">
    <property type="entry name" value="NTA_MOA"/>
    <property type="match status" value="1"/>
</dbReference>
<gene>
    <name evidence="4" type="ORF">FB567DRAFT_590114</name>
</gene>
<name>A0A8K0W1N8_9PLEO</name>
<dbReference type="Proteomes" id="UP000813461">
    <property type="component" value="Unassembled WGS sequence"/>
</dbReference>
<proteinExistence type="inferred from homology"/>
<dbReference type="GO" id="GO:0016705">
    <property type="term" value="F:oxidoreductase activity, acting on paired donors, with incorporation or reduction of molecular oxygen"/>
    <property type="evidence" value="ECO:0007669"/>
    <property type="project" value="InterPro"/>
</dbReference>
<dbReference type="NCBIfam" id="TIGR03860">
    <property type="entry name" value="FMN_nitrolo"/>
    <property type="match status" value="1"/>
</dbReference>
<feature type="compositionally biased region" description="Basic and acidic residues" evidence="2">
    <location>
        <begin position="500"/>
        <end position="509"/>
    </location>
</feature>
<dbReference type="GO" id="GO:0004497">
    <property type="term" value="F:monooxygenase activity"/>
    <property type="evidence" value="ECO:0007669"/>
    <property type="project" value="UniProtKB-KW"/>
</dbReference>
<evidence type="ECO:0000256" key="1">
    <source>
        <dbReference type="ARBA" id="ARBA00033748"/>
    </source>
</evidence>
<accession>A0A8K0W1N8</accession>
<keyword evidence="5" id="KW-1185">Reference proteome</keyword>
<dbReference type="SUPFAM" id="SSF51679">
    <property type="entry name" value="Bacterial luciferase-like"/>
    <property type="match status" value="1"/>
</dbReference>
<dbReference type="Pfam" id="PF00296">
    <property type="entry name" value="Bac_luciferase"/>
    <property type="match status" value="1"/>
</dbReference>
<dbReference type="InterPro" id="IPR051260">
    <property type="entry name" value="Diverse_substr_monoxygenases"/>
</dbReference>
<comment type="caution">
    <text evidence="4">The sequence shown here is derived from an EMBL/GenBank/DDBJ whole genome shotgun (WGS) entry which is preliminary data.</text>
</comment>
<reference evidence="4" key="1">
    <citation type="journal article" date="2021" name="Nat. Commun.">
        <title>Genetic determinants of endophytism in the Arabidopsis root mycobiome.</title>
        <authorList>
            <person name="Mesny F."/>
            <person name="Miyauchi S."/>
            <person name="Thiergart T."/>
            <person name="Pickel B."/>
            <person name="Atanasova L."/>
            <person name="Karlsson M."/>
            <person name="Huettel B."/>
            <person name="Barry K.W."/>
            <person name="Haridas S."/>
            <person name="Chen C."/>
            <person name="Bauer D."/>
            <person name="Andreopoulos W."/>
            <person name="Pangilinan J."/>
            <person name="LaButti K."/>
            <person name="Riley R."/>
            <person name="Lipzen A."/>
            <person name="Clum A."/>
            <person name="Drula E."/>
            <person name="Henrissat B."/>
            <person name="Kohler A."/>
            <person name="Grigoriev I.V."/>
            <person name="Martin F.M."/>
            <person name="Hacquard S."/>
        </authorList>
    </citation>
    <scope>NUCLEOTIDE SEQUENCE</scope>
    <source>
        <strain evidence="4">MPI-SDFR-AT-0120</strain>
    </source>
</reference>
<feature type="domain" description="Luciferase-like" evidence="3">
    <location>
        <begin position="43"/>
        <end position="323"/>
    </location>
</feature>
<dbReference type="InterPro" id="IPR016215">
    <property type="entry name" value="NTA_MOA"/>
</dbReference>
<comment type="similarity">
    <text evidence="1">Belongs to the NtaA/SnaA/DszA monooxygenase family.</text>
</comment>
<sequence length="520" mass="57510">MAGAARQEHGTARPKKKLLLNAFDMFTPSHLAFGQWANPRDRSKDKRRDLSYWTDLAKILEKGSFVGYFLADTFGPYDVLQGSTAPTFRTGAQWPMADPVIPISAMASVTKHLNFAVTTSTSYEQPYVVAKRFATLDHLTGGRFGWNIVTSWKQAASKAVGLPYVEHDQRYENADEYLRILYKLWEGSWANDALKEDAENRIYADPSRIRTVKHEGKWSVDAPFLVDPSPQRTPVLFQAGTSAAGMKFGSTHAEAIFVSGLSPHVVAPRVRAIREGAAAAGRDPQSIKIFAMITPIIGKDEEDAERKHQEALKYASEEGGLAQWCASSGVDVSKFDPDYLLTEDDLPKGQWQKLAQSSAYNLQYSGDDVPPLTVRNLGKLVAIGGSGAMPKGSPAQVADIFEQWVDIADVDGFNIAYVVSPGSFEDVSELLAPELRRRGLLDDPVREDAAPLTYRERIYGKGQKGLRSDHPGFQYRYETYEQTIARERSTATSAKTSLKRNGDDVERLGHGKAKQVKVDA</sequence>
<dbReference type="AlphaFoldDB" id="A0A8K0W1N8"/>
<dbReference type="OrthoDB" id="5561043at2759"/>
<protein>
    <submittedName>
        <fullName evidence="4">DszA family xenobiotic compound monooxygenase</fullName>
    </submittedName>
</protein>
<feature type="compositionally biased region" description="Basic residues" evidence="2">
    <location>
        <begin position="510"/>
        <end position="520"/>
    </location>
</feature>
<keyword evidence="4" id="KW-0503">Monooxygenase</keyword>
<dbReference type="InterPro" id="IPR036661">
    <property type="entry name" value="Luciferase-like_sf"/>
</dbReference>
<dbReference type="Gene3D" id="3.20.20.30">
    <property type="entry name" value="Luciferase-like domain"/>
    <property type="match status" value="1"/>
</dbReference>
<keyword evidence="4" id="KW-0560">Oxidoreductase</keyword>
<dbReference type="InterPro" id="IPR011251">
    <property type="entry name" value="Luciferase-like_dom"/>
</dbReference>
<evidence type="ECO:0000259" key="3">
    <source>
        <dbReference type="Pfam" id="PF00296"/>
    </source>
</evidence>
<dbReference type="PANTHER" id="PTHR30011:SF30">
    <property type="entry name" value="XENOBIOTIC COMPOUND MONOOXYGENASE, DSZA FAMILY (AFU_ORTHOLOGUE AFUA_6G01920)"/>
    <property type="match status" value="1"/>
</dbReference>
<organism evidence="4 5">
    <name type="scientific">Paraphoma chrysanthemicola</name>
    <dbReference type="NCBI Taxonomy" id="798071"/>
    <lineage>
        <taxon>Eukaryota</taxon>
        <taxon>Fungi</taxon>
        <taxon>Dikarya</taxon>
        <taxon>Ascomycota</taxon>
        <taxon>Pezizomycotina</taxon>
        <taxon>Dothideomycetes</taxon>
        <taxon>Pleosporomycetidae</taxon>
        <taxon>Pleosporales</taxon>
        <taxon>Pleosporineae</taxon>
        <taxon>Phaeosphaeriaceae</taxon>
        <taxon>Paraphoma</taxon>
    </lineage>
</organism>
<feature type="region of interest" description="Disordered" evidence="2">
    <location>
        <begin position="489"/>
        <end position="520"/>
    </location>
</feature>
<evidence type="ECO:0000313" key="5">
    <source>
        <dbReference type="Proteomes" id="UP000813461"/>
    </source>
</evidence>